<dbReference type="AlphaFoldDB" id="A0A6A7AEX2"/>
<dbReference type="PANTHER" id="PTHR38790:SF4">
    <property type="entry name" value="2EXR DOMAIN-CONTAINING PROTEIN"/>
    <property type="match status" value="1"/>
</dbReference>
<name>A0A6A7AEX2_9PLEO</name>
<keyword evidence="2" id="KW-1185">Reference proteome</keyword>
<sequence length="248" mass="28455">MSSRYSSRYSLRTTAVRKAYNGDTPGSKRRVQKLKNGLLSLGHTPEYLISRVRNNSINSPLMSLPAEIRLKIWDYATGEMRIYFETGTSVEYSIDGDTIKHGFDIDRHFSLSRVCRQICSEIGTKFYQFNVFSFEDAASLMRFQRKLKRAQGEALYTIAVSAPLVMNVRLCRPRARRLGVANRCGIGRNRPLDVYSLRTALTKSWPWFTETFPELRTIIVYGEAADVESIKALEIVKTKENSREVIFE</sequence>
<protein>
    <submittedName>
        <fullName evidence="1">Uncharacterized protein</fullName>
    </submittedName>
</protein>
<reference evidence="1" key="1">
    <citation type="journal article" date="2020" name="Stud. Mycol.">
        <title>101 Dothideomycetes genomes: a test case for predicting lifestyles and emergence of pathogens.</title>
        <authorList>
            <person name="Haridas S."/>
            <person name="Albert R."/>
            <person name="Binder M."/>
            <person name="Bloem J."/>
            <person name="Labutti K."/>
            <person name="Salamov A."/>
            <person name="Andreopoulos B."/>
            <person name="Baker S."/>
            <person name="Barry K."/>
            <person name="Bills G."/>
            <person name="Bluhm B."/>
            <person name="Cannon C."/>
            <person name="Castanera R."/>
            <person name="Culley D."/>
            <person name="Daum C."/>
            <person name="Ezra D."/>
            <person name="Gonzalez J."/>
            <person name="Henrissat B."/>
            <person name="Kuo A."/>
            <person name="Liang C."/>
            <person name="Lipzen A."/>
            <person name="Lutzoni F."/>
            <person name="Magnuson J."/>
            <person name="Mondo S."/>
            <person name="Nolan M."/>
            <person name="Ohm R."/>
            <person name="Pangilinan J."/>
            <person name="Park H.-J."/>
            <person name="Ramirez L."/>
            <person name="Alfaro M."/>
            <person name="Sun H."/>
            <person name="Tritt A."/>
            <person name="Yoshinaga Y."/>
            <person name="Zwiers L.-H."/>
            <person name="Turgeon B."/>
            <person name="Goodwin S."/>
            <person name="Spatafora J."/>
            <person name="Crous P."/>
            <person name="Grigoriev I."/>
        </authorList>
    </citation>
    <scope>NUCLEOTIDE SEQUENCE</scope>
    <source>
        <strain evidence="1">CBS 113818</strain>
    </source>
</reference>
<gene>
    <name evidence="1" type="ORF">CC86DRAFT_401811</name>
</gene>
<dbReference type="PANTHER" id="PTHR38790">
    <property type="entry name" value="2EXR DOMAIN-CONTAINING PROTEIN-RELATED"/>
    <property type="match status" value="1"/>
</dbReference>
<evidence type="ECO:0000313" key="2">
    <source>
        <dbReference type="Proteomes" id="UP000799424"/>
    </source>
</evidence>
<proteinExistence type="predicted"/>
<dbReference type="Proteomes" id="UP000799424">
    <property type="component" value="Unassembled WGS sequence"/>
</dbReference>
<dbReference type="OrthoDB" id="5413827at2759"/>
<organism evidence="1 2">
    <name type="scientific">Ophiobolus disseminans</name>
    <dbReference type="NCBI Taxonomy" id="1469910"/>
    <lineage>
        <taxon>Eukaryota</taxon>
        <taxon>Fungi</taxon>
        <taxon>Dikarya</taxon>
        <taxon>Ascomycota</taxon>
        <taxon>Pezizomycotina</taxon>
        <taxon>Dothideomycetes</taxon>
        <taxon>Pleosporomycetidae</taxon>
        <taxon>Pleosporales</taxon>
        <taxon>Pleosporineae</taxon>
        <taxon>Phaeosphaeriaceae</taxon>
        <taxon>Ophiobolus</taxon>
    </lineage>
</organism>
<accession>A0A6A7AEX2</accession>
<dbReference type="EMBL" id="MU006218">
    <property type="protein sequence ID" value="KAF2831268.1"/>
    <property type="molecule type" value="Genomic_DNA"/>
</dbReference>
<evidence type="ECO:0000313" key="1">
    <source>
        <dbReference type="EMBL" id="KAF2831268.1"/>
    </source>
</evidence>